<dbReference type="EMBL" id="CABWMV010000025">
    <property type="protein sequence ID" value="VXD04692.1"/>
    <property type="molecule type" value="Genomic_DNA"/>
</dbReference>
<evidence type="ECO:0000313" key="2">
    <source>
        <dbReference type="EMBL" id="VXD04692.1"/>
    </source>
</evidence>
<sequence>MNTEIQTLINFAILYFVLKFYQLMIVTCETGMQHKQGVLLSLCE</sequence>
<feature type="transmembrane region" description="Helical" evidence="1">
    <location>
        <begin position="6"/>
        <end position="26"/>
    </location>
</feature>
<name>A0A654DH34_SPHMU</name>
<evidence type="ECO:0000256" key="1">
    <source>
        <dbReference type="SAM" id="Phobius"/>
    </source>
</evidence>
<dbReference type="Proteomes" id="UP000432350">
    <property type="component" value="Unassembled WGS sequence"/>
</dbReference>
<keyword evidence="1" id="KW-1133">Transmembrane helix</keyword>
<protein>
    <submittedName>
        <fullName evidence="2">Uncharacterized protein</fullName>
    </submittedName>
</protein>
<gene>
    <name evidence="2" type="ORF">SPHINGO8BC_60282</name>
</gene>
<keyword evidence="1" id="KW-0472">Membrane</keyword>
<dbReference type="AlphaFoldDB" id="A0A654DH34"/>
<organism evidence="2 3">
    <name type="scientific">Sphingobacterium multivorum</name>
    <dbReference type="NCBI Taxonomy" id="28454"/>
    <lineage>
        <taxon>Bacteria</taxon>
        <taxon>Pseudomonadati</taxon>
        <taxon>Bacteroidota</taxon>
        <taxon>Sphingobacteriia</taxon>
        <taxon>Sphingobacteriales</taxon>
        <taxon>Sphingobacteriaceae</taxon>
        <taxon>Sphingobacterium</taxon>
    </lineage>
</organism>
<proteinExistence type="predicted"/>
<evidence type="ECO:0000313" key="3">
    <source>
        <dbReference type="Proteomes" id="UP000432350"/>
    </source>
</evidence>
<accession>A0A654DH34</accession>
<keyword evidence="1" id="KW-0812">Transmembrane</keyword>
<reference evidence="2 3" key="1">
    <citation type="submission" date="2019-10" db="EMBL/GenBank/DDBJ databases">
        <authorList>
            <person name="Karimi E."/>
        </authorList>
    </citation>
    <scope>NUCLEOTIDE SEQUENCE [LARGE SCALE GENOMIC DNA]</scope>
    <source>
        <strain evidence="2">Sphingobacterium sp. 8BC</strain>
    </source>
</reference>